<dbReference type="Pfam" id="PF07593">
    <property type="entry name" value="UnbV_ASPIC"/>
    <property type="match status" value="1"/>
</dbReference>
<dbReference type="PROSITE" id="PS51257">
    <property type="entry name" value="PROKAR_LIPOPROTEIN"/>
    <property type="match status" value="1"/>
</dbReference>
<sequence>MKGFLHLLAGGVALLVLAACVIPPVPEPEFGIVHGPPSRAFVDATHSAGIEAVHRGEFAMDGVEGYLGVGQAWGDYDNDGWVDLFVTGNLAPNVLYRNLQDGRFAESPWSDQLAFPEQVSGGAVWSDYDNDGWLDLYILNKEANTLMRNLEGQGFVDVTAEAGVGDTAKGQSAAWGDFDNDGWLDLYVVNWTCLPDCKPVDFETHQDRLYRNNGDGTFTDLSNTMARDRLLGAGFAGSFLDYDNDGDLDVYVVNDEYANPIGNVLWRNDGPGCEGWCWHDAGPETGAGIVTSGMGLAVNDYDNDGDLDMYFSNMVRPMTLLTNDGTGGFANTEDKAGVGVHENGVTGWGALFFDYDNDGWRDLFLAATTVKPRALEPGALMDMLFERQNYLYHNQQDGSFQDVTPETWKEQPRPTMGAAYADYDRDGWLDFVVTEWNEGFTLYRNQGAEGAGHHWLTVRLIGGQGVNRDAIGARVTVETEGGPVQMQEVKSGSSLGAGNELSLHFGLGSAAQATVIIVWPDGSVETHSGVVADQIWQVAR</sequence>
<proteinExistence type="predicted"/>
<gene>
    <name evidence="3" type="ORF">F4Y08_03840</name>
</gene>
<dbReference type="Pfam" id="PF13517">
    <property type="entry name" value="FG-GAP_3"/>
    <property type="match status" value="3"/>
</dbReference>
<dbReference type="Gene3D" id="2.130.10.130">
    <property type="entry name" value="Integrin alpha, N-terminal"/>
    <property type="match status" value="2"/>
</dbReference>
<dbReference type="PANTHER" id="PTHR16026:SF0">
    <property type="entry name" value="CARTILAGE ACIDIC PROTEIN 1"/>
    <property type="match status" value="1"/>
</dbReference>
<protein>
    <submittedName>
        <fullName evidence="3">CRTAC1 family protein</fullName>
    </submittedName>
</protein>
<dbReference type="InterPro" id="IPR013517">
    <property type="entry name" value="FG-GAP"/>
</dbReference>
<evidence type="ECO:0000256" key="1">
    <source>
        <dbReference type="ARBA" id="ARBA00022729"/>
    </source>
</evidence>
<evidence type="ECO:0000259" key="2">
    <source>
        <dbReference type="Pfam" id="PF07593"/>
    </source>
</evidence>
<accession>A0A6B1DP11</accession>
<evidence type="ECO:0000313" key="3">
    <source>
        <dbReference type="EMBL" id="MYD89459.1"/>
    </source>
</evidence>
<feature type="domain" description="ASPIC/UnbV" evidence="2">
    <location>
        <begin position="470"/>
        <end position="536"/>
    </location>
</feature>
<reference evidence="3" key="1">
    <citation type="submission" date="2019-09" db="EMBL/GenBank/DDBJ databases">
        <title>Characterisation of the sponge microbiome using genome-centric metagenomics.</title>
        <authorList>
            <person name="Engelberts J.P."/>
            <person name="Robbins S.J."/>
            <person name="De Goeij J.M."/>
            <person name="Aranda M."/>
            <person name="Bell S.C."/>
            <person name="Webster N.S."/>
        </authorList>
    </citation>
    <scope>NUCLEOTIDE SEQUENCE</scope>
    <source>
        <strain evidence="3">SB0662_bin_9</strain>
    </source>
</reference>
<dbReference type="InterPro" id="IPR027039">
    <property type="entry name" value="Crtac1"/>
</dbReference>
<name>A0A6B1DP11_9CHLR</name>
<keyword evidence="1" id="KW-0732">Signal</keyword>
<organism evidence="3">
    <name type="scientific">Caldilineaceae bacterium SB0662_bin_9</name>
    <dbReference type="NCBI Taxonomy" id="2605258"/>
    <lineage>
        <taxon>Bacteria</taxon>
        <taxon>Bacillati</taxon>
        <taxon>Chloroflexota</taxon>
        <taxon>Caldilineae</taxon>
        <taxon>Caldilineales</taxon>
        <taxon>Caldilineaceae</taxon>
    </lineage>
</organism>
<comment type="caution">
    <text evidence="3">The sequence shown here is derived from an EMBL/GenBank/DDBJ whole genome shotgun (WGS) entry which is preliminary data.</text>
</comment>
<dbReference type="EMBL" id="VXPY01000023">
    <property type="protein sequence ID" value="MYD89459.1"/>
    <property type="molecule type" value="Genomic_DNA"/>
</dbReference>
<dbReference type="InterPro" id="IPR028994">
    <property type="entry name" value="Integrin_alpha_N"/>
</dbReference>
<dbReference type="PANTHER" id="PTHR16026">
    <property type="entry name" value="CARTILAGE ACIDIC PROTEIN 1"/>
    <property type="match status" value="1"/>
</dbReference>
<dbReference type="SUPFAM" id="SSF69318">
    <property type="entry name" value="Integrin alpha N-terminal domain"/>
    <property type="match status" value="1"/>
</dbReference>
<dbReference type="AlphaFoldDB" id="A0A6B1DP11"/>
<dbReference type="InterPro" id="IPR011519">
    <property type="entry name" value="UnbV_ASPIC"/>
</dbReference>